<dbReference type="InterPro" id="IPR036514">
    <property type="entry name" value="SGNH_hydro_sf"/>
</dbReference>
<dbReference type="EMBL" id="CP088280">
    <property type="protein sequence ID" value="UGX98219.1"/>
    <property type="molecule type" value="Genomic_DNA"/>
</dbReference>
<feature type="domain" description="Sialate O-acetylesterase" evidence="2">
    <location>
        <begin position="8"/>
        <end position="185"/>
    </location>
</feature>
<sequence>MKNSGQNTFCQSSARANPLRKVYLINVSISGIPIAQWISTATGPGMWTNITNNITPALAAIGASTIDALLWWQGNADQGGATEYNYQTTFETVMTQFKGQSWFPRATPVMIVGLGSNADNGGGFPAYDRFNDLLRYCADQADSELRKFVDPSTFSGPTYWDGTLPGHMTAAGYYALGTMMAQEFYSGAKRVSVPASATDALARAGGLIRNGFQSIDQLNVGAAVAFSAGGARLTDGWKGFITGPAATGQRVASPFATRPDIPFGLKTVITTAKGSLASTDFMSIVQTVEGSRIKCLGMGTNVARQFSLGFYVNPSVAFVGYVCIRNTGADRTFIRRYSIAANTDTFVPLRFPGCPDGTWANDTTTGLTVTFVLANGSSFNALTADTWLTSATGTSASDQTNLGATLSNAITFSGIVAVPGLYLPPQDHWGMIMRPDPDELRDARRYIEKSYDDGVAPGAVSQVGEEILLLTMSSATFSQMGGGGRFKEPKRATPIVTAYSPATGASGKARDLGAAADVTAGIDHIGLNGFRWNANLSVAGTSDSLSMHWTAICD</sequence>
<reference evidence="4 5" key="3">
    <citation type="journal article" date="2022" name="Int. J. Syst. Evol. Microbiol.">
        <title>Strains of Bradyrhizobium barranii sp. nov. associated with legumes native to Canada are symbionts of soybeans and belong to different subspecies (subsp. barranii subsp. nov. and subsp. apii subsp. nov.) and symbiovars (sv. glycinearum and sv. septentrionale).</title>
        <authorList>
            <person name="Bromfield E.S.P."/>
            <person name="Cloutier S."/>
            <person name="Wasai-Hara S."/>
            <person name="Minamisawa K."/>
        </authorList>
    </citation>
    <scope>NUCLEOTIDE SEQUENCE [LARGE SCALE GENOMIC DNA]</scope>
    <source>
        <strain evidence="4 5">323S2</strain>
    </source>
</reference>
<protein>
    <recommendedName>
        <fullName evidence="2">Sialate O-acetylesterase domain-containing protein</fullName>
    </recommendedName>
</protein>
<dbReference type="Gene3D" id="3.40.50.1110">
    <property type="entry name" value="SGNH hydrolase"/>
    <property type="match status" value="1"/>
</dbReference>
<evidence type="ECO:0000313" key="5">
    <source>
        <dbReference type="Proteomes" id="UP000564836"/>
    </source>
</evidence>
<evidence type="ECO:0000313" key="3">
    <source>
        <dbReference type="EMBL" id="NYY94959.1"/>
    </source>
</evidence>
<dbReference type="InterPro" id="IPR005181">
    <property type="entry name" value="SASA"/>
</dbReference>
<reference evidence="3" key="2">
    <citation type="submission" date="2020-06" db="EMBL/GenBank/DDBJ databases">
        <title>Whole Genome Sequence of Bradyrhizobium sp. Strain 323S2.</title>
        <authorList>
            <person name="Bromfield E.S.P."/>
        </authorList>
    </citation>
    <scope>NUCLEOTIDE SEQUENCE [LARGE SCALE GENOMIC DNA]</scope>
    <source>
        <strain evidence="3">323S2</strain>
    </source>
</reference>
<dbReference type="SUPFAM" id="SSF52266">
    <property type="entry name" value="SGNH hydrolase"/>
    <property type="match status" value="1"/>
</dbReference>
<reference evidence="4 5" key="1">
    <citation type="journal article" date="2017" name="Syst. Appl. Microbiol.">
        <title>Soybeans inoculated with root zone soils of Canadian native legumes harbour diverse and novel Bradyrhizobium spp. that possess agricultural potential.</title>
        <authorList>
            <person name="Bromfield E.S.P."/>
            <person name="Cloutier S."/>
            <person name="Tambong J.T."/>
            <person name="Tran Thi T.V."/>
        </authorList>
    </citation>
    <scope>NUCLEOTIDE SEQUENCE [LARGE SCALE GENOMIC DNA]</scope>
    <source>
        <strain evidence="4 5">323S2</strain>
    </source>
</reference>
<evidence type="ECO:0000259" key="2">
    <source>
        <dbReference type="Pfam" id="PF03629"/>
    </source>
</evidence>
<keyword evidence="1" id="KW-0378">Hydrolase</keyword>
<accession>A0A7Z0QI79</accession>
<gene>
    <name evidence="4" type="ORF">G6321_00025080</name>
    <name evidence="3" type="ORF">G6321_43135</name>
</gene>
<proteinExistence type="predicted"/>
<evidence type="ECO:0000313" key="4">
    <source>
        <dbReference type="EMBL" id="UGX98219.1"/>
    </source>
</evidence>
<organism evidence="3">
    <name type="scientific">Bradyrhizobium barranii subsp. barranii</name>
    <dbReference type="NCBI Taxonomy" id="2823807"/>
    <lineage>
        <taxon>Bacteria</taxon>
        <taxon>Pseudomonadati</taxon>
        <taxon>Pseudomonadota</taxon>
        <taxon>Alphaproteobacteria</taxon>
        <taxon>Hyphomicrobiales</taxon>
        <taxon>Nitrobacteraceae</taxon>
        <taxon>Bradyrhizobium</taxon>
        <taxon>Bradyrhizobium barranii</taxon>
    </lineage>
</organism>
<dbReference type="Proteomes" id="UP000564836">
    <property type="component" value="Chromosome"/>
</dbReference>
<dbReference type="RefSeq" id="WP_166341504.1">
    <property type="nucleotide sequence ID" value="NZ_CP088280.1"/>
</dbReference>
<dbReference type="Pfam" id="PF03629">
    <property type="entry name" value="SASA"/>
    <property type="match status" value="1"/>
</dbReference>
<evidence type="ECO:0000256" key="1">
    <source>
        <dbReference type="ARBA" id="ARBA00022801"/>
    </source>
</evidence>
<dbReference type="GO" id="GO:0016788">
    <property type="term" value="F:hydrolase activity, acting on ester bonds"/>
    <property type="evidence" value="ECO:0007669"/>
    <property type="project" value="UniProtKB-ARBA"/>
</dbReference>
<dbReference type="EMBL" id="JACBFH010000001">
    <property type="protein sequence ID" value="NYY94959.1"/>
    <property type="molecule type" value="Genomic_DNA"/>
</dbReference>
<name>A0A7Z0QI79_9BRAD</name>
<dbReference type="AlphaFoldDB" id="A0A7Z0QI79"/>